<protein>
    <submittedName>
        <fullName evidence="5">Long-chain fatty acid--CoA ligase</fullName>
    </submittedName>
</protein>
<comment type="caution">
    <text evidence="5">The sequence shown here is derived from an EMBL/GenBank/DDBJ whole genome shotgun (WGS) entry which is preliminary data.</text>
</comment>
<evidence type="ECO:0000259" key="4">
    <source>
        <dbReference type="Pfam" id="PF13193"/>
    </source>
</evidence>
<proteinExistence type="inferred from homology"/>
<dbReference type="InterPro" id="IPR042099">
    <property type="entry name" value="ANL_N_sf"/>
</dbReference>
<dbReference type="GO" id="GO:0031956">
    <property type="term" value="F:medium-chain fatty acid-CoA ligase activity"/>
    <property type="evidence" value="ECO:0007669"/>
    <property type="project" value="TreeGrafter"/>
</dbReference>
<dbReference type="InterPro" id="IPR045851">
    <property type="entry name" value="AMP-bd_C_sf"/>
</dbReference>
<dbReference type="Pfam" id="PF00501">
    <property type="entry name" value="AMP-binding"/>
    <property type="match status" value="1"/>
</dbReference>
<keyword evidence="6" id="KW-1185">Reference proteome</keyword>
<dbReference type="RefSeq" id="WP_136449205.1">
    <property type="nucleotide sequence ID" value="NZ_SSXH01000622.1"/>
</dbReference>
<evidence type="ECO:0000259" key="3">
    <source>
        <dbReference type="Pfam" id="PF00501"/>
    </source>
</evidence>
<dbReference type="PROSITE" id="PS00455">
    <property type="entry name" value="AMP_BINDING"/>
    <property type="match status" value="1"/>
</dbReference>
<keyword evidence="2 5" id="KW-0436">Ligase</keyword>
<sequence>MHLGMLLEMAADGMADRVALGPLASGLTFAELASQARRLGAALEALPGERVGLIDLNSPAVPLTLFGAAIAGKPFVPINYRLADPQLRAIVARTAPATIIVGEGVVERVGPVDGVEFLSRAEALALAENPEGKEADGWGGDAEEIAGLLFTSGTTGEPKAAVLRHSNLTEYIISTVEFAGSAEDEAAIVSVPPYHIAGISAVLSSTYSGRRVVQLEAFDPVAWVRTVRKESITHAMVVPTMLGRILDIVESDGLGLPSLRSLSYGGGPMPLPVIERAVGLLPHVGFVNAYGLTETSSTIAVLGPDDHQAAFASDDPAVRARLASVGKPLPTLEVSIRDAAGIEVPVGERGEISVRGGQVSGEYLGRGTTLDSDGWFPTRDEGNLDEAGYLFVHGRLDDVIVRGGENLSPGEIEAVLLEHPSVLEAAVVGIPNKEWGEQVVAAVVTSGGVTEEDLKAHVRTRLRSSRTPDHIQFREELPFNESGKLLRRVLRTELSEAFT</sequence>
<dbReference type="EMBL" id="SSXH01000622">
    <property type="protein sequence ID" value="THJ49938.1"/>
    <property type="molecule type" value="Genomic_DNA"/>
</dbReference>
<evidence type="ECO:0000313" key="5">
    <source>
        <dbReference type="EMBL" id="THJ49938.1"/>
    </source>
</evidence>
<accession>A0A4S5D147</accession>
<dbReference type="GO" id="GO:0006631">
    <property type="term" value="P:fatty acid metabolic process"/>
    <property type="evidence" value="ECO:0007669"/>
    <property type="project" value="TreeGrafter"/>
</dbReference>
<dbReference type="PANTHER" id="PTHR43201:SF5">
    <property type="entry name" value="MEDIUM-CHAIN ACYL-COA LIGASE ACSF2, MITOCHONDRIAL"/>
    <property type="match status" value="1"/>
</dbReference>
<dbReference type="PANTHER" id="PTHR43201">
    <property type="entry name" value="ACYL-COA SYNTHETASE"/>
    <property type="match status" value="1"/>
</dbReference>
<dbReference type="InterPro" id="IPR020845">
    <property type="entry name" value="AMP-binding_CS"/>
</dbReference>
<dbReference type="Pfam" id="PF13193">
    <property type="entry name" value="AMP-binding_C"/>
    <property type="match status" value="1"/>
</dbReference>
<dbReference type="AlphaFoldDB" id="A0A4S5D147"/>
<name>A0A4S5D147_9ACTN</name>
<reference evidence="5 6" key="1">
    <citation type="submission" date="2019-04" db="EMBL/GenBank/DDBJ databases">
        <title>Draft genome sequences for three unisolated Alnus-infective Frankia Sp+ strains, AgTrS, AiOr and AvVan, the first sequenced Frankia strains able to sporulate in-planta.</title>
        <authorList>
            <person name="Bethencourt L."/>
            <person name="Vautrin F."/>
            <person name="Taib N."/>
            <person name="Dubost A."/>
            <person name="Castro-Garcia L."/>
            <person name="Imbaud O."/>
            <person name="Abrouk D."/>
            <person name="Fournier P."/>
            <person name="Briolay J."/>
            <person name="Nguyen A."/>
            <person name="Normand P."/>
            <person name="Fernandez M.P."/>
            <person name="Brochier-Armanet C."/>
            <person name="Herrera-Belaroussi A."/>
        </authorList>
    </citation>
    <scope>NUCLEOTIDE SEQUENCE [LARGE SCALE GENOMIC DNA]</scope>
    <source>
        <strain evidence="5 6">AvVan</strain>
    </source>
</reference>
<dbReference type="Gene3D" id="3.30.300.30">
    <property type="match status" value="1"/>
</dbReference>
<feature type="domain" description="AMP-dependent synthetase/ligase" evidence="3">
    <location>
        <begin position="8"/>
        <end position="364"/>
    </location>
</feature>
<evidence type="ECO:0000256" key="1">
    <source>
        <dbReference type="ARBA" id="ARBA00006432"/>
    </source>
</evidence>
<evidence type="ECO:0000256" key="2">
    <source>
        <dbReference type="ARBA" id="ARBA00022598"/>
    </source>
</evidence>
<dbReference type="InterPro" id="IPR000873">
    <property type="entry name" value="AMP-dep_synth/lig_dom"/>
</dbReference>
<gene>
    <name evidence="5" type="ORF">E7Y31_18830</name>
</gene>
<dbReference type="SUPFAM" id="SSF56801">
    <property type="entry name" value="Acetyl-CoA synthetase-like"/>
    <property type="match status" value="1"/>
</dbReference>
<comment type="similarity">
    <text evidence="1">Belongs to the ATP-dependent AMP-binding enzyme family.</text>
</comment>
<dbReference type="OrthoDB" id="9803968at2"/>
<evidence type="ECO:0000313" key="6">
    <source>
        <dbReference type="Proteomes" id="UP000305282"/>
    </source>
</evidence>
<dbReference type="Proteomes" id="UP000305282">
    <property type="component" value="Unassembled WGS sequence"/>
</dbReference>
<dbReference type="Gene3D" id="3.40.50.12780">
    <property type="entry name" value="N-terminal domain of ligase-like"/>
    <property type="match status" value="1"/>
</dbReference>
<feature type="domain" description="AMP-binding enzyme C-terminal" evidence="4">
    <location>
        <begin position="411"/>
        <end position="484"/>
    </location>
</feature>
<dbReference type="InterPro" id="IPR025110">
    <property type="entry name" value="AMP-bd_C"/>
</dbReference>
<organism evidence="5 6">
    <name type="scientific">Candidatus Frankia alpina</name>
    <dbReference type="NCBI Taxonomy" id="2699483"/>
    <lineage>
        <taxon>Bacteria</taxon>
        <taxon>Bacillati</taxon>
        <taxon>Actinomycetota</taxon>
        <taxon>Actinomycetes</taxon>
        <taxon>Frankiales</taxon>
        <taxon>Frankiaceae</taxon>
        <taxon>Frankia</taxon>
    </lineage>
</organism>